<protein>
    <submittedName>
        <fullName evidence="8">Membrane protein</fullName>
    </submittedName>
</protein>
<gene>
    <name evidence="8" type="ORF">GCM10011450_15500</name>
</gene>
<feature type="domain" description="EamA" evidence="7">
    <location>
        <begin position="157"/>
        <end position="292"/>
    </location>
</feature>
<dbReference type="GO" id="GO:0016020">
    <property type="term" value="C:membrane"/>
    <property type="evidence" value="ECO:0007669"/>
    <property type="project" value="UniProtKB-SubCell"/>
</dbReference>
<evidence type="ECO:0000256" key="1">
    <source>
        <dbReference type="ARBA" id="ARBA00004141"/>
    </source>
</evidence>
<dbReference type="PANTHER" id="PTHR32322:SF2">
    <property type="entry name" value="EAMA DOMAIN-CONTAINING PROTEIN"/>
    <property type="match status" value="1"/>
</dbReference>
<dbReference type="EMBL" id="BMYS01000009">
    <property type="protein sequence ID" value="GGW86499.1"/>
    <property type="molecule type" value="Genomic_DNA"/>
</dbReference>
<dbReference type="Pfam" id="PF00892">
    <property type="entry name" value="EamA"/>
    <property type="match status" value="2"/>
</dbReference>
<evidence type="ECO:0000313" key="8">
    <source>
        <dbReference type="EMBL" id="GGW86499.1"/>
    </source>
</evidence>
<dbReference type="InterPro" id="IPR050638">
    <property type="entry name" value="AA-Vitamin_Transporters"/>
</dbReference>
<comment type="caution">
    <text evidence="8">The sequence shown here is derived from an EMBL/GenBank/DDBJ whole genome shotgun (WGS) entry which is preliminary data.</text>
</comment>
<accession>A0A918JNP6</accession>
<dbReference type="AlphaFoldDB" id="A0A918JNP6"/>
<evidence type="ECO:0000256" key="4">
    <source>
        <dbReference type="ARBA" id="ARBA00022989"/>
    </source>
</evidence>
<keyword evidence="3 6" id="KW-0812">Transmembrane</keyword>
<feature type="transmembrane region" description="Helical" evidence="6">
    <location>
        <begin position="41"/>
        <end position="58"/>
    </location>
</feature>
<evidence type="ECO:0000259" key="7">
    <source>
        <dbReference type="Pfam" id="PF00892"/>
    </source>
</evidence>
<dbReference type="SUPFAM" id="SSF103481">
    <property type="entry name" value="Multidrug resistance efflux transporter EmrE"/>
    <property type="match status" value="2"/>
</dbReference>
<reference evidence="8" key="1">
    <citation type="journal article" date="2014" name="Int. J. Syst. Evol. Microbiol.">
        <title>Complete genome sequence of Corynebacterium casei LMG S-19264T (=DSM 44701T), isolated from a smear-ripened cheese.</title>
        <authorList>
            <consortium name="US DOE Joint Genome Institute (JGI-PGF)"/>
            <person name="Walter F."/>
            <person name="Albersmeier A."/>
            <person name="Kalinowski J."/>
            <person name="Ruckert C."/>
        </authorList>
    </citation>
    <scope>NUCLEOTIDE SEQUENCE</scope>
    <source>
        <strain evidence="8">KCTC 23732</strain>
    </source>
</reference>
<sequence length="298" mass="32671">MRKAVDGKASAIMVLLCLIWGLQQVAIKAVAADIPPVLQVSVRSGVAAVLVLLFTRLFSRDQWLEGVAFRSGLVVGFLFATEFMLVAEGLRWTSASHMVVFMYTAPLFAAIGLHLRLPEERLNPRQWFGMALAFAGLLITFLLTPQAQNEAIPNQLLGDLLGLCGGFAWGMTTVAVRVSRLSEAPPTQTLFYQLFGGFIFLMPVAFFTNQITFNSTPLVWASLGFQTLVISCATYFTWIWLMRKYLTGRLGVLSFMTPLFGVLLGILLLDEPLEPTFLVGSALALSGLIIVNTSGKQK</sequence>
<dbReference type="Proteomes" id="UP000608345">
    <property type="component" value="Unassembled WGS sequence"/>
</dbReference>
<feature type="transmembrane region" description="Helical" evidence="6">
    <location>
        <begin position="67"/>
        <end position="86"/>
    </location>
</feature>
<feature type="transmembrane region" description="Helical" evidence="6">
    <location>
        <begin position="275"/>
        <end position="295"/>
    </location>
</feature>
<evidence type="ECO:0000256" key="2">
    <source>
        <dbReference type="ARBA" id="ARBA00007362"/>
    </source>
</evidence>
<feature type="transmembrane region" description="Helical" evidence="6">
    <location>
        <begin position="250"/>
        <end position="269"/>
    </location>
</feature>
<dbReference type="RefSeq" id="WP_189384917.1">
    <property type="nucleotide sequence ID" value="NZ_BAABFY010000052.1"/>
</dbReference>
<dbReference type="InterPro" id="IPR000620">
    <property type="entry name" value="EamA_dom"/>
</dbReference>
<evidence type="ECO:0000256" key="3">
    <source>
        <dbReference type="ARBA" id="ARBA00022692"/>
    </source>
</evidence>
<evidence type="ECO:0000256" key="5">
    <source>
        <dbReference type="ARBA" id="ARBA00023136"/>
    </source>
</evidence>
<comment type="subcellular location">
    <subcellularLocation>
        <location evidence="1">Membrane</location>
        <topology evidence="1">Multi-pass membrane protein</topology>
    </subcellularLocation>
</comment>
<feature type="domain" description="EamA" evidence="7">
    <location>
        <begin position="12"/>
        <end position="141"/>
    </location>
</feature>
<feature type="transmembrane region" description="Helical" evidence="6">
    <location>
        <begin position="156"/>
        <end position="178"/>
    </location>
</feature>
<feature type="transmembrane region" description="Helical" evidence="6">
    <location>
        <begin position="127"/>
        <end position="144"/>
    </location>
</feature>
<feature type="transmembrane region" description="Helical" evidence="6">
    <location>
        <begin position="98"/>
        <end position="115"/>
    </location>
</feature>
<comment type="similarity">
    <text evidence="2">Belongs to the EamA transporter family.</text>
</comment>
<keyword evidence="5 6" id="KW-0472">Membrane</keyword>
<dbReference type="PANTHER" id="PTHR32322">
    <property type="entry name" value="INNER MEMBRANE TRANSPORTER"/>
    <property type="match status" value="1"/>
</dbReference>
<keyword evidence="9" id="KW-1185">Reference proteome</keyword>
<reference evidence="8" key="2">
    <citation type="submission" date="2020-09" db="EMBL/GenBank/DDBJ databases">
        <authorList>
            <person name="Sun Q."/>
            <person name="Kim S."/>
        </authorList>
    </citation>
    <scope>NUCLEOTIDE SEQUENCE</scope>
    <source>
        <strain evidence="8">KCTC 23732</strain>
    </source>
</reference>
<name>A0A918JNP6_9BURK</name>
<dbReference type="InterPro" id="IPR037185">
    <property type="entry name" value="EmrE-like"/>
</dbReference>
<proteinExistence type="inferred from homology"/>
<keyword evidence="4 6" id="KW-1133">Transmembrane helix</keyword>
<feature type="transmembrane region" description="Helical" evidence="6">
    <location>
        <begin position="218"/>
        <end position="238"/>
    </location>
</feature>
<feature type="transmembrane region" description="Helical" evidence="6">
    <location>
        <begin position="190"/>
        <end position="212"/>
    </location>
</feature>
<evidence type="ECO:0000313" key="9">
    <source>
        <dbReference type="Proteomes" id="UP000608345"/>
    </source>
</evidence>
<organism evidence="8 9">
    <name type="scientific">Advenella faeciporci</name>
    <dbReference type="NCBI Taxonomy" id="797535"/>
    <lineage>
        <taxon>Bacteria</taxon>
        <taxon>Pseudomonadati</taxon>
        <taxon>Pseudomonadota</taxon>
        <taxon>Betaproteobacteria</taxon>
        <taxon>Burkholderiales</taxon>
        <taxon>Alcaligenaceae</taxon>
    </lineage>
</organism>
<evidence type="ECO:0000256" key="6">
    <source>
        <dbReference type="SAM" id="Phobius"/>
    </source>
</evidence>